<evidence type="ECO:0000256" key="1">
    <source>
        <dbReference type="SAM" id="MobiDB-lite"/>
    </source>
</evidence>
<dbReference type="InterPro" id="IPR008571">
    <property type="entry name" value="HerA-like"/>
</dbReference>
<evidence type="ECO:0000313" key="2">
    <source>
        <dbReference type="EMBL" id="MDQ0438011.1"/>
    </source>
</evidence>
<dbReference type="RefSeq" id="WP_266348933.1">
    <property type="nucleotide sequence ID" value="NZ_JAPKNG010000003.1"/>
</dbReference>
<dbReference type="PANTHER" id="PTHR42957:SF1">
    <property type="entry name" value="HELICASE MJ1565-RELATED"/>
    <property type="match status" value="1"/>
</dbReference>
<evidence type="ECO:0008006" key="4">
    <source>
        <dbReference type="Google" id="ProtNLM"/>
    </source>
</evidence>
<dbReference type="EMBL" id="JAUSVO010000003">
    <property type="protein sequence ID" value="MDQ0438011.1"/>
    <property type="molecule type" value="Genomic_DNA"/>
</dbReference>
<reference evidence="2 3" key="1">
    <citation type="submission" date="2023-07" db="EMBL/GenBank/DDBJ databases">
        <title>Genomic Encyclopedia of Type Strains, Phase IV (KMG-IV): sequencing the most valuable type-strain genomes for metagenomic binning, comparative biology and taxonomic classification.</title>
        <authorList>
            <person name="Goeker M."/>
        </authorList>
    </citation>
    <scope>NUCLEOTIDE SEQUENCE [LARGE SCALE GENOMIC DNA]</scope>
    <source>
        <strain evidence="2 3">B6-8</strain>
    </source>
</reference>
<protein>
    <recommendedName>
        <fullName evidence="4">Helicase HerA central domain-containing protein</fullName>
    </recommendedName>
</protein>
<dbReference type="InterPro" id="IPR027417">
    <property type="entry name" value="P-loop_NTPase"/>
</dbReference>
<dbReference type="Gene3D" id="3.40.50.300">
    <property type="entry name" value="P-loop containing nucleotide triphosphate hydrolases"/>
    <property type="match status" value="1"/>
</dbReference>
<accession>A0ABU0H970</accession>
<dbReference type="Proteomes" id="UP001241603">
    <property type="component" value="Unassembled WGS sequence"/>
</dbReference>
<comment type="caution">
    <text evidence="2">The sequence shown here is derived from an EMBL/GenBank/DDBJ whole genome shotgun (WGS) entry which is preliminary data.</text>
</comment>
<gene>
    <name evidence="2" type="ORF">QO014_002403</name>
</gene>
<proteinExistence type="predicted"/>
<dbReference type="SUPFAM" id="SSF52540">
    <property type="entry name" value="P-loop containing nucleoside triphosphate hydrolases"/>
    <property type="match status" value="1"/>
</dbReference>
<feature type="region of interest" description="Disordered" evidence="1">
    <location>
        <begin position="385"/>
        <end position="415"/>
    </location>
</feature>
<name>A0ABU0H970_9HYPH</name>
<sequence>MTSPIPAAALDEALSIIGTTGAGKTYVAKGIVEQLLWQDHRICIIDPLDVWYGLRTTSGGDQPAFPVVVFGGEHADIPIEGVDGGDLGRLIAGGSVRASIICTAEMTGGETAKFMTPFFEALYSRNRIALHLVVDEADAFAPQNPMPEQARMKGAMDKIARRGRVRGFRLLTITQRPAVLDKSVMSMNKSLVAMQLTSPQDRKALQDWVKGNADEDAARDVLRSLPKLARGEGWIWSPQLDVLDRVTFPSITTLDTSRTPEHGEAVVEARAAAAVDIEAIRRAMLRFSTIPDGEKTSHGARDALKAVGETAAGMAQQVKDAEERGYQRGLAEGEALGYRRGQALQLTRMRSALDALRIDEIPAGSPVPDAGLSDQVAVTAAALTRHRKDAGPAGNDRQQPDRRPHPSAEASAEGTLNSAARKMLAVLDTSPPVRRTWTQVATLAGLKARGGHYNAGRKALIDGGMIRDVGGLIEHAAPTPGARPPATAAEVVDIWAGVLSGAAPKILRFLFGETSDGLGTRQGSREWIAEQLGMQPRGGHWNAAWKELRDNGLVEINGTTVRLHPAIFGGRS</sequence>
<evidence type="ECO:0000313" key="3">
    <source>
        <dbReference type="Proteomes" id="UP001241603"/>
    </source>
</evidence>
<dbReference type="PANTHER" id="PTHR42957">
    <property type="entry name" value="HELICASE MJ1565-RELATED"/>
    <property type="match status" value="1"/>
</dbReference>
<organism evidence="2 3">
    <name type="scientific">Kaistia dalseonensis</name>
    <dbReference type="NCBI Taxonomy" id="410840"/>
    <lineage>
        <taxon>Bacteria</taxon>
        <taxon>Pseudomonadati</taxon>
        <taxon>Pseudomonadota</taxon>
        <taxon>Alphaproteobacteria</taxon>
        <taxon>Hyphomicrobiales</taxon>
        <taxon>Kaistiaceae</taxon>
        <taxon>Kaistia</taxon>
    </lineage>
</organism>
<keyword evidence="3" id="KW-1185">Reference proteome</keyword>